<evidence type="ECO:0000313" key="2">
    <source>
        <dbReference type="Proteomes" id="UP000054783"/>
    </source>
</evidence>
<proteinExistence type="predicted"/>
<reference evidence="1 2" key="1">
    <citation type="submission" date="2015-01" db="EMBL/GenBank/DDBJ databases">
        <title>Evolution of Trichinella species and genotypes.</title>
        <authorList>
            <person name="Korhonen P.K."/>
            <person name="Edoardo P."/>
            <person name="Giuseppe L.R."/>
            <person name="Gasser R.B."/>
        </authorList>
    </citation>
    <scope>NUCLEOTIDE SEQUENCE [LARGE SCALE GENOMIC DNA]</scope>
    <source>
        <strain evidence="1">ISS2496</strain>
    </source>
</reference>
<protein>
    <submittedName>
        <fullName evidence="1">Uncharacterized protein</fullName>
    </submittedName>
</protein>
<comment type="caution">
    <text evidence="1">The sequence shown here is derived from an EMBL/GenBank/DDBJ whole genome shotgun (WGS) entry which is preliminary data.</text>
</comment>
<keyword evidence="2" id="KW-1185">Reference proteome</keyword>
<dbReference type="Proteomes" id="UP000054783">
    <property type="component" value="Unassembled WGS sequence"/>
</dbReference>
<evidence type="ECO:0000313" key="1">
    <source>
        <dbReference type="EMBL" id="KRY15478.1"/>
    </source>
</evidence>
<organism evidence="1 2">
    <name type="scientific">Trichinella patagoniensis</name>
    <dbReference type="NCBI Taxonomy" id="990121"/>
    <lineage>
        <taxon>Eukaryota</taxon>
        <taxon>Metazoa</taxon>
        <taxon>Ecdysozoa</taxon>
        <taxon>Nematoda</taxon>
        <taxon>Enoplea</taxon>
        <taxon>Dorylaimia</taxon>
        <taxon>Trichinellida</taxon>
        <taxon>Trichinellidae</taxon>
        <taxon>Trichinella</taxon>
    </lineage>
</organism>
<dbReference type="EMBL" id="JYDQ01000095">
    <property type="protein sequence ID" value="KRY15478.1"/>
    <property type="molecule type" value="Genomic_DNA"/>
</dbReference>
<gene>
    <name evidence="1" type="ORF">T12_8544</name>
</gene>
<dbReference type="AlphaFoldDB" id="A0A0V0ZRW0"/>
<accession>A0A0V0ZRW0</accession>
<name>A0A0V0ZRW0_9BILA</name>
<sequence>MVSVESRLNFVCPACIVAKCCLFCELIIINNNAFSIHFNTVELLAPQVENKFHLYLSDTIYTGIQEKKKQIEMYCTTRNICLGNDSEKTD</sequence>